<accession>R4UID2</accession>
<dbReference type="EMBL" id="CP005078">
    <property type="protein sequence ID" value="AGM25925.1"/>
    <property type="molecule type" value="Genomic_DNA"/>
</dbReference>
<dbReference type="PANTHER" id="PTHR43191:SF2">
    <property type="entry name" value="RRNA METHYLTRANSFERASE 3, MITOCHONDRIAL"/>
    <property type="match status" value="1"/>
</dbReference>
<name>R4UID2_9MOLU</name>
<dbReference type="SUPFAM" id="SSF75217">
    <property type="entry name" value="alpha/beta knot"/>
    <property type="match status" value="1"/>
</dbReference>
<dbReference type="Pfam" id="PF22435">
    <property type="entry name" value="MRM3-like_sub_bind"/>
    <property type="match status" value="1"/>
</dbReference>
<dbReference type="Proteomes" id="UP000013963">
    <property type="component" value="Chromosome"/>
</dbReference>
<feature type="domain" description="RNA 2-O ribose methyltransferase substrate binding" evidence="4">
    <location>
        <begin position="32"/>
        <end position="100"/>
    </location>
</feature>
<dbReference type="KEGG" id="ssyr:SSYRP_v1c03310"/>
<dbReference type="Pfam" id="PF00588">
    <property type="entry name" value="SpoU_methylase"/>
    <property type="match status" value="1"/>
</dbReference>
<dbReference type="InterPro" id="IPR051259">
    <property type="entry name" value="rRNA_Methyltransferase"/>
</dbReference>
<dbReference type="GO" id="GO:0005737">
    <property type="term" value="C:cytoplasm"/>
    <property type="evidence" value="ECO:0007669"/>
    <property type="project" value="UniProtKB-ARBA"/>
</dbReference>
<evidence type="ECO:0000256" key="1">
    <source>
        <dbReference type="ARBA" id="ARBA00007228"/>
    </source>
</evidence>
<dbReference type="SUPFAM" id="SSF55315">
    <property type="entry name" value="L30e-like"/>
    <property type="match status" value="1"/>
</dbReference>
<dbReference type="Gene3D" id="3.40.1280.10">
    <property type="match status" value="1"/>
</dbReference>
<gene>
    <name evidence="5" type="primary">spoU</name>
    <name evidence="5" type="ORF">SSYRP_v1c03310</name>
</gene>
<dbReference type="GO" id="GO:0032259">
    <property type="term" value="P:methylation"/>
    <property type="evidence" value="ECO:0007669"/>
    <property type="project" value="UniProtKB-KW"/>
</dbReference>
<dbReference type="CDD" id="cd18095">
    <property type="entry name" value="SpoU-like_rRNA-MTase"/>
    <property type="match status" value="1"/>
</dbReference>
<dbReference type="InterPro" id="IPR029026">
    <property type="entry name" value="tRNA_m1G_MTases_N"/>
</dbReference>
<evidence type="ECO:0000313" key="6">
    <source>
        <dbReference type="Proteomes" id="UP000013963"/>
    </source>
</evidence>
<dbReference type="OrthoDB" id="9794400at2"/>
<reference evidence="5 6" key="1">
    <citation type="journal article" date="2013" name="Genome Biol. Evol.">
        <title>Complete genomes of two dipteran-associated spiroplasmas provided insights into the origin, dynamics, and impacts of viral invasion in spiroplasma.</title>
        <authorList>
            <person name="Ku C."/>
            <person name="Lo W.S."/>
            <person name="Chen L.L."/>
            <person name="Kuo C.H."/>
        </authorList>
    </citation>
    <scope>NUCLEOTIDE SEQUENCE [LARGE SCALE GENOMIC DNA]</scope>
    <source>
        <strain evidence="5">EA-1</strain>
    </source>
</reference>
<dbReference type="PANTHER" id="PTHR43191">
    <property type="entry name" value="RRNA METHYLTRANSFERASE 3"/>
    <property type="match status" value="1"/>
</dbReference>
<dbReference type="InterPro" id="IPR029028">
    <property type="entry name" value="Alpha/beta_knot_MTases"/>
</dbReference>
<protein>
    <submittedName>
        <fullName evidence="5">RNA methyltransferase, TrmH family</fullName>
    </submittedName>
</protein>
<dbReference type="Gene3D" id="3.30.1330.30">
    <property type="match status" value="1"/>
</dbReference>
<dbReference type="PATRIC" id="fig|1276229.3.peg.328"/>
<dbReference type="SMART" id="SM00967">
    <property type="entry name" value="SpoU_sub_bind"/>
    <property type="match status" value="1"/>
</dbReference>
<proteinExistence type="inferred from homology"/>
<dbReference type="InterPro" id="IPR029064">
    <property type="entry name" value="Ribosomal_eL30-like_sf"/>
</dbReference>
<keyword evidence="2 5" id="KW-0489">Methyltransferase</keyword>
<dbReference type="InterPro" id="IPR013123">
    <property type="entry name" value="SpoU_subst-bd"/>
</dbReference>
<keyword evidence="6" id="KW-1185">Reference proteome</keyword>
<keyword evidence="3 5" id="KW-0808">Transferase</keyword>
<sequence length="266" mass="29502">MIREINSTDNDHIKALIKLKNGAKINEDAKFLVEGWNIIKEALKTLALVEIITTKEHQDYFITTAPTIPLTIVSEHVANKLKGSVNSQNVFAVLDLNKLKNYNYLDFSTDMLILENVQDPGNMGALLRTALGFNFNNILILGDSVSIFNEKVLRASQGAFLKLNLKVLKTNYLNVLQELAAAQNYYLISTGLNQKAVYLDQYSLPTSQKVALMFGNEGNGLSSELVAMSQLNLKININPQLESLNVSQASAVIMYEINKQKGGHNV</sequence>
<evidence type="ECO:0000256" key="3">
    <source>
        <dbReference type="ARBA" id="ARBA00022679"/>
    </source>
</evidence>
<dbReference type="AlphaFoldDB" id="R4UID2"/>
<dbReference type="GO" id="GO:0006396">
    <property type="term" value="P:RNA processing"/>
    <property type="evidence" value="ECO:0007669"/>
    <property type="project" value="InterPro"/>
</dbReference>
<dbReference type="STRING" id="1276229.SSYRP_v1c03310"/>
<dbReference type="HOGENOM" id="CLU_021322_3_2_14"/>
<comment type="similarity">
    <text evidence="1">Belongs to the class IV-like SAM-binding methyltransferase superfamily. RNA methyltransferase TrmH family.</text>
</comment>
<organism evidence="5 6">
    <name type="scientific">Spiroplasma syrphidicola EA-1</name>
    <dbReference type="NCBI Taxonomy" id="1276229"/>
    <lineage>
        <taxon>Bacteria</taxon>
        <taxon>Bacillati</taxon>
        <taxon>Mycoplasmatota</taxon>
        <taxon>Mollicutes</taxon>
        <taxon>Entomoplasmatales</taxon>
        <taxon>Spiroplasmataceae</taxon>
        <taxon>Spiroplasma</taxon>
    </lineage>
</organism>
<dbReference type="InterPro" id="IPR053888">
    <property type="entry name" value="MRM3-like_sub_bind"/>
</dbReference>
<dbReference type="eggNOG" id="COG0566">
    <property type="taxonomic scope" value="Bacteria"/>
</dbReference>
<dbReference type="RefSeq" id="WP_016340574.1">
    <property type="nucleotide sequence ID" value="NC_021284.1"/>
</dbReference>
<evidence type="ECO:0000313" key="5">
    <source>
        <dbReference type="EMBL" id="AGM25925.1"/>
    </source>
</evidence>
<dbReference type="GO" id="GO:0003723">
    <property type="term" value="F:RNA binding"/>
    <property type="evidence" value="ECO:0007669"/>
    <property type="project" value="InterPro"/>
</dbReference>
<evidence type="ECO:0000256" key="2">
    <source>
        <dbReference type="ARBA" id="ARBA00022603"/>
    </source>
</evidence>
<evidence type="ECO:0000259" key="4">
    <source>
        <dbReference type="SMART" id="SM00967"/>
    </source>
</evidence>
<dbReference type="GO" id="GO:0008173">
    <property type="term" value="F:RNA methyltransferase activity"/>
    <property type="evidence" value="ECO:0007669"/>
    <property type="project" value="InterPro"/>
</dbReference>
<dbReference type="InterPro" id="IPR001537">
    <property type="entry name" value="SpoU_MeTrfase"/>
</dbReference>